<reference evidence="2" key="1">
    <citation type="journal article" date="2020" name="Stud. Mycol.">
        <title>101 Dothideomycetes genomes: a test case for predicting lifestyles and emergence of pathogens.</title>
        <authorList>
            <person name="Haridas S."/>
            <person name="Albert R."/>
            <person name="Binder M."/>
            <person name="Bloem J."/>
            <person name="Labutti K."/>
            <person name="Salamov A."/>
            <person name="Andreopoulos B."/>
            <person name="Baker S."/>
            <person name="Barry K."/>
            <person name="Bills G."/>
            <person name="Bluhm B."/>
            <person name="Cannon C."/>
            <person name="Castanera R."/>
            <person name="Culley D."/>
            <person name="Daum C."/>
            <person name="Ezra D."/>
            <person name="Gonzalez J."/>
            <person name="Henrissat B."/>
            <person name="Kuo A."/>
            <person name="Liang C."/>
            <person name="Lipzen A."/>
            <person name="Lutzoni F."/>
            <person name="Magnuson J."/>
            <person name="Mondo S."/>
            <person name="Nolan M."/>
            <person name="Ohm R."/>
            <person name="Pangilinan J."/>
            <person name="Park H.-J."/>
            <person name="Ramirez L."/>
            <person name="Alfaro M."/>
            <person name="Sun H."/>
            <person name="Tritt A."/>
            <person name="Yoshinaga Y."/>
            <person name="Zwiers L.-H."/>
            <person name="Turgeon B."/>
            <person name="Goodwin S."/>
            <person name="Spatafora J."/>
            <person name="Crous P."/>
            <person name="Grigoriev I."/>
        </authorList>
    </citation>
    <scope>NUCLEOTIDE SEQUENCE</scope>
    <source>
        <strain evidence="2">CBS 121167</strain>
    </source>
</reference>
<dbReference type="EMBL" id="ML995479">
    <property type="protein sequence ID" value="KAF2144657.1"/>
    <property type="molecule type" value="Genomic_DNA"/>
</dbReference>
<evidence type="ECO:0000313" key="2">
    <source>
        <dbReference type="EMBL" id="KAF2144657.1"/>
    </source>
</evidence>
<name>A0A6A6BP75_9PEZI</name>
<proteinExistence type="predicted"/>
<organism evidence="2 3">
    <name type="scientific">Aplosporella prunicola CBS 121167</name>
    <dbReference type="NCBI Taxonomy" id="1176127"/>
    <lineage>
        <taxon>Eukaryota</taxon>
        <taxon>Fungi</taxon>
        <taxon>Dikarya</taxon>
        <taxon>Ascomycota</taxon>
        <taxon>Pezizomycotina</taxon>
        <taxon>Dothideomycetes</taxon>
        <taxon>Dothideomycetes incertae sedis</taxon>
        <taxon>Botryosphaeriales</taxon>
        <taxon>Aplosporellaceae</taxon>
        <taxon>Aplosporella</taxon>
    </lineage>
</organism>
<keyword evidence="3" id="KW-1185">Reference proteome</keyword>
<dbReference type="GeneID" id="54292962"/>
<keyword evidence="1" id="KW-0472">Membrane</keyword>
<evidence type="ECO:0000313" key="3">
    <source>
        <dbReference type="Proteomes" id="UP000799438"/>
    </source>
</evidence>
<dbReference type="RefSeq" id="XP_033400369.1">
    <property type="nucleotide sequence ID" value="XM_033535468.1"/>
</dbReference>
<keyword evidence="1" id="KW-0812">Transmembrane</keyword>
<evidence type="ECO:0000256" key="1">
    <source>
        <dbReference type="SAM" id="Phobius"/>
    </source>
</evidence>
<dbReference type="Proteomes" id="UP000799438">
    <property type="component" value="Unassembled WGS sequence"/>
</dbReference>
<gene>
    <name evidence="2" type="ORF">K452DRAFT_145133</name>
</gene>
<feature type="transmembrane region" description="Helical" evidence="1">
    <location>
        <begin position="119"/>
        <end position="137"/>
    </location>
</feature>
<protein>
    <submittedName>
        <fullName evidence="2">Uncharacterized protein</fullName>
    </submittedName>
</protein>
<keyword evidence="1" id="KW-1133">Transmembrane helix</keyword>
<sequence>MPKATICAGRVRNPPFFRLADCRSKHGCFIDEDAPGYFLVKSNFIGRQAAVLSSTQTGEAALWNTGARPASGVAASTSLQLSCVAAETSPPSVQAGSISRIQARAGPGSRMIGQVSVCLMYTWLAQMGLVSIMTLGVTRRRRKIAFLCRGGVRWTPDPGTLLF</sequence>
<dbReference type="AlphaFoldDB" id="A0A6A6BP75"/>
<accession>A0A6A6BP75</accession>